<dbReference type="EMBL" id="HE573021">
    <property type="protein sequence ID" value="CCC47794.1"/>
    <property type="molecule type" value="Genomic_DNA"/>
</dbReference>
<dbReference type="AlphaFoldDB" id="G0TV29"/>
<feature type="signal peptide" evidence="1">
    <location>
        <begin position="1"/>
        <end position="33"/>
    </location>
</feature>
<keyword evidence="1" id="KW-0732">Signal</keyword>
<feature type="chain" id="PRO_5003410135" description="Trypanosoma vivax" evidence="1">
    <location>
        <begin position="34"/>
        <end position="203"/>
    </location>
</feature>
<evidence type="ECO:0008006" key="3">
    <source>
        <dbReference type="Google" id="ProtNLM"/>
    </source>
</evidence>
<name>G0TV29_TRYVY</name>
<evidence type="ECO:0000256" key="1">
    <source>
        <dbReference type="SAM" id="SignalP"/>
    </source>
</evidence>
<evidence type="ECO:0000313" key="2">
    <source>
        <dbReference type="EMBL" id="CCC47794.1"/>
    </source>
</evidence>
<proteinExistence type="predicted"/>
<protein>
    <recommendedName>
        <fullName evidence="3">Trypanosoma vivax</fullName>
    </recommendedName>
</protein>
<reference evidence="2" key="1">
    <citation type="journal article" date="2012" name="Proc. Natl. Acad. Sci. U.S.A.">
        <title>Antigenic diversity is generated by distinct evolutionary mechanisms in African trypanosome species.</title>
        <authorList>
            <person name="Jackson A.P."/>
            <person name="Berry A."/>
            <person name="Aslett M."/>
            <person name="Allison H.C."/>
            <person name="Burton P."/>
            <person name="Vavrova-Anderson J."/>
            <person name="Brown R."/>
            <person name="Browne H."/>
            <person name="Corton N."/>
            <person name="Hauser H."/>
            <person name="Gamble J."/>
            <person name="Gilderthorp R."/>
            <person name="Marcello L."/>
            <person name="McQuillan J."/>
            <person name="Otto T.D."/>
            <person name="Quail M.A."/>
            <person name="Sanders M.J."/>
            <person name="van Tonder A."/>
            <person name="Ginger M.L."/>
            <person name="Field M.C."/>
            <person name="Barry J.D."/>
            <person name="Hertz-Fowler C."/>
            <person name="Berriman M."/>
        </authorList>
    </citation>
    <scope>NUCLEOTIDE SEQUENCE</scope>
    <source>
        <strain evidence="2">Y486</strain>
    </source>
</reference>
<sequence length="203" mass="21893">MAGRVRAAARCKAWTPHLLMAFMVCTGFSPAVCLDPSSDDEGWGSLAPWMQEGVELQSSVSYRAAGLALWLVISRATFGTVALTHVMSERVSIFRCPTNARATPTTSSFARGASFRVNGSVPPVNGRLLVGFCSLSDDPECVHALATRRPSLTQEGHKARRTFANQSGTISCFANAWALDGVEKDKPLMIKRMKGSFCSSKAF</sequence>
<organism evidence="2">
    <name type="scientific">Trypanosoma vivax (strain Y486)</name>
    <dbReference type="NCBI Taxonomy" id="1055687"/>
    <lineage>
        <taxon>Eukaryota</taxon>
        <taxon>Discoba</taxon>
        <taxon>Euglenozoa</taxon>
        <taxon>Kinetoplastea</taxon>
        <taxon>Metakinetoplastina</taxon>
        <taxon>Trypanosomatida</taxon>
        <taxon>Trypanosomatidae</taxon>
        <taxon>Trypanosoma</taxon>
        <taxon>Duttonella</taxon>
    </lineage>
</organism>
<accession>G0TV29</accession>
<gene>
    <name evidence="2" type="ORF">TVY486_0500030</name>
</gene>